<sequence>MPNAMPRPRRSGRPTPADSAQLDRYLLEVAGELFIAHGYAGTSMGQIARAAGASKQTLYHRYASKEALFKAVITHLCARLLEHDTQVSLRDPLQALHAVCRMLLDFIMQEDVIATYRMMIADGYRYPALIDHAMDEIVAPFHCRIINLLRAAGEAGQIPPGHDNEHTARLLTGLMTGWAIQQRLLGRHPLPEAAARAAYVDETWRFFLHGLGVGQGRNQSCFSKAPAMESVTSSPTMGR</sequence>
<dbReference type="PANTHER" id="PTHR30055">
    <property type="entry name" value="HTH-TYPE TRANSCRIPTIONAL REGULATOR RUTR"/>
    <property type="match status" value="1"/>
</dbReference>
<dbReference type="SUPFAM" id="SSF48498">
    <property type="entry name" value="Tetracyclin repressor-like, C-terminal domain"/>
    <property type="match status" value="1"/>
</dbReference>
<comment type="caution">
    <text evidence="6">The sequence shown here is derived from an EMBL/GenBank/DDBJ whole genome shotgun (WGS) entry which is preliminary data.</text>
</comment>
<accession>A0ABX5PED6</accession>
<dbReference type="InterPro" id="IPR001647">
    <property type="entry name" value="HTH_TetR"/>
</dbReference>
<keyword evidence="7" id="KW-1185">Reference proteome</keyword>
<proteinExistence type="predicted"/>
<dbReference type="Pfam" id="PF14246">
    <property type="entry name" value="TetR_C_7"/>
    <property type="match status" value="1"/>
</dbReference>
<keyword evidence="2 4" id="KW-0238">DNA-binding</keyword>
<reference evidence="6 7" key="1">
    <citation type="submission" date="2017-06" db="EMBL/GenBank/DDBJ databases">
        <title>A draft genome sequence of Komagataeibacter nataicola LMG 1536.</title>
        <authorList>
            <person name="Skraban J."/>
            <person name="Cleenwerck I."/>
            <person name="Vandamme P."/>
            <person name="Trcek J."/>
        </authorList>
    </citation>
    <scope>NUCLEOTIDE SEQUENCE [LARGE SCALE GENOMIC DNA]</scope>
    <source>
        <strain evidence="6 7">LMG 1536</strain>
    </source>
</reference>
<evidence type="ECO:0000256" key="4">
    <source>
        <dbReference type="PROSITE-ProRule" id="PRU00335"/>
    </source>
</evidence>
<evidence type="ECO:0000256" key="1">
    <source>
        <dbReference type="ARBA" id="ARBA00023015"/>
    </source>
</evidence>
<feature type="DNA-binding region" description="H-T-H motif" evidence="4">
    <location>
        <begin position="43"/>
        <end position="62"/>
    </location>
</feature>
<dbReference type="PROSITE" id="PS50977">
    <property type="entry name" value="HTH_TETR_2"/>
    <property type="match status" value="1"/>
</dbReference>
<dbReference type="PANTHER" id="PTHR30055:SF234">
    <property type="entry name" value="HTH-TYPE TRANSCRIPTIONAL REGULATOR BETI"/>
    <property type="match status" value="1"/>
</dbReference>
<dbReference type="InterPro" id="IPR036271">
    <property type="entry name" value="Tet_transcr_reg_TetR-rel_C_sf"/>
</dbReference>
<dbReference type="InterPro" id="IPR050109">
    <property type="entry name" value="HTH-type_TetR-like_transc_reg"/>
</dbReference>
<protein>
    <submittedName>
        <fullName evidence="6">TetR family transcriptional regulator</fullName>
    </submittedName>
</protein>
<dbReference type="Proteomes" id="UP000247512">
    <property type="component" value="Unassembled WGS sequence"/>
</dbReference>
<evidence type="ECO:0000256" key="3">
    <source>
        <dbReference type="ARBA" id="ARBA00023163"/>
    </source>
</evidence>
<dbReference type="SUPFAM" id="SSF46689">
    <property type="entry name" value="Homeodomain-like"/>
    <property type="match status" value="1"/>
</dbReference>
<dbReference type="InterPro" id="IPR009057">
    <property type="entry name" value="Homeodomain-like_sf"/>
</dbReference>
<dbReference type="RefSeq" id="WP_110571231.1">
    <property type="nucleotide sequence ID" value="NZ_CP118675.1"/>
</dbReference>
<name>A0ABX5PED6_9PROT</name>
<evidence type="ECO:0000256" key="2">
    <source>
        <dbReference type="ARBA" id="ARBA00023125"/>
    </source>
</evidence>
<dbReference type="Gene3D" id="1.10.357.10">
    <property type="entry name" value="Tetracycline Repressor, domain 2"/>
    <property type="match status" value="1"/>
</dbReference>
<evidence type="ECO:0000259" key="5">
    <source>
        <dbReference type="PROSITE" id="PS50977"/>
    </source>
</evidence>
<dbReference type="EMBL" id="NIRT01000010">
    <property type="protein sequence ID" value="PYD66557.1"/>
    <property type="molecule type" value="Genomic_DNA"/>
</dbReference>
<organism evidence="6 7">
    <name type="scientific">Komagataeibacter nataicola</name>
    <dbReference type="NCBI Taxonomy" id="265960"/>
    <lineage>
        <taxon>Bacteria</taxon>
        <taxon>Pseudomonadati</taxon>
        <taxon>Pseudomonadota</taxon>
        <taxon>Alphaproteobacteria</taxon>
        <taxon>Acetobacterales</taxon>
        <taxon>Acetobacteraceae</taxon>
        <taxon>Komagataeibacter</taxon>
    </lineage>
</organism>
<dbReference type="PRINTS" id="PR00455">
    <property type="entry name" value="HTHTETR"/>
</dbReference>
<feature type="domain" description="HTH tetR-type" evidence="5">
    <location>
        <begin position="20"/>
        <end position="80"/>
    </location>
</feature>
<dbReference type="Pfam" id="PF00440">
    <property type="entry name" value="TetR_N"/>
    <property type="match status" value="1"/>
</dbReference>
<keyword evidence="1" id="KW-0805">Transcription regulation</keyword>
<gene>
    <name evidence="6" type="ORF">CDI09_07505</name>
</gene>
<evidence type="ECO:0000313" key="7">
    <source>
        <dbReference type="Proteomes" id="UP000247512"/>
    </source>
</evidence>
<evidence type="ECO:0000313" key="6">
    <source>
        <dbReference type="EMBL" id="PYD66557.1"/>
    </source>
</evidence>
<dbReference type="InterPro" id="IPR039536">
    <property type="entry name" value="TetR_C_Proteobacteria"/>
</dbReference>
<keyword evidence="3" id="KW-0804">Transcription</keyword>